<sequence>MKQESAISPALSDCTSGALFSARDAGGTGIARGTLIMTADGMLPVEFLCPGDRIVTHSGMCVLEDIDTPAPHRFALSFARAQAVYADGVLVQASTGAPLF</sequence>
<feature type="domain" description="Hedgehog/Intein (Hint)" evidence="1">
    <location>
        <begin position="31"/>
        <end position="61"/>
    </location>
</feature>
<name>A0ABP7KCM3_9RHOB</name>
<reference evidence="3" key="1">
    <citation type="journal article" date="2019" name="Int. J. Syst. Evol. Microbiol.">
        <title>The Global Catalogue of Microorganisms (GCM) 10K type strain sequencing project: providing services to taxonomists for standard genome sequencing and annotation.</title>
        <authorList>
            <consortium name="The Broad Institute Genomics Platform"/>
            <consortium name="The Broad Institute Genome Sequencing Center for Infectious Disease"/>
            <person name="Wu L."/>
            <person name="Ma J."/>
        </authorList>
    </citation>
    <scope>NUCLEOTIDE SEQUENCE [LARGE SCALE GENOMIC DNA]</scope>
    <source>
        <strain evidence="3">JCM 17190</strain>
    </source>
</reference>
<dbReference type="Pfam" id="PF13403">
    <property type="entry name" value="Hint_2"/>
    <property type="match status" value="1"/>
</dbReference>
<evidence type="ECO:0000259" key="1">
    <source>
        <dbReference type="Pfam" id="PF13403"/>
    </source>
</evidence>
<comment type="caution">
    <text evidence="2">The sequence shown here is derived from an EMBL/GenBank/DDBJ whole genome shotgun (WGS) entry which is preliminary data.</text>
</comment>
<proteinExistence type="predicted"/>
<organism evidence="2 3">
    <name type="scientific">Celeribacter arenosi</name>
    <dbReference type="NCBI Taxonomy" id="792649"/>
    <lineage>
        <taxon>Bacteria</taxon>
        <taxon>Pseudomonadati</taxon>
        <taxon>Pseudomonadota</taxon>
        <taxon>Alphaproteobacteria</taxon>
        <taxon>Rhodobacterales</taxon>
        <taxon>Roseobacteraceae</taxon>
        <taxon>Celeribacter</taxon>
    </lineage>
</organism>
<evidence type="ECO:0000313" key="2">
    <source>
        <dbReference type="EMBL" id="GAA3872850.1"/>
    </source>
</evidence>
<dbReference type="Proteomes" id="UP001399917">
    <property type="component" value="Unassembled WGS sequence"/>
</dbReference>
<accession>A0ABP7KCM3</accession>
<evidence type="ECO:0000313" key="3">
    <source>
        <dbReference type="Proteomes" id="UP001399917"/>
    </source>
</evidence>
<gene>
    <name evidence="2" type="ORF">GCM10022404_23390</name>
</gene>
<dbReference type="EMBL" id="BAABDF010000007">
    <property type="protein sequence ID" value="GAA3872850.1"/>
    <property type="molecule type" value="Genomic_DNA"/>
</dbReference>
<dbReference type="RefSeq" id="WP_344847364.1">
    <property type="nucleotide sequence ID" value="NZ_BAABDF010000007.1"/>
</dbReference>
<protein>
    <recommendedName>
        <fullName evidence="1">Hedgehog/Intein (Hint) domain-containing protein</fullName>
    </recommendedName>
</protein>
<dbReference type="InterPro" id="IPR028992">
    <property type="entry name" value="Hedgehog/Intein_dom"/>
</dbReference>
<keyword evidence="3" id="KW-1185">Reference proteome</keyword>